<dbReference type="Gene3D" id="3.40.50.300">
    <property type="entry name" value="P-loop containing nucleotide triphosphate hydrolases"/>
    <property type="match status" value="2"/>
</dbReference>
<evidence type="ECO:0000259" key="9">
    <source>
        <dbReference type="PROSITE" id="PS51192"/>
    </source>
</evidence>
<comment type="similarity">
    <text evidence="6">Belongs to the DEAD box helicase family.</text>
</comment>
<keyword evidence="2 6" id="KW-0378">Hydrolase</keyword>
<dbReference type="Pfam" id="PF00270">
    <property type="entry name" value="DEAD"/>
    <property type="match status" value="1"/>
</dbReference>
<dbReference type="Pfam" id="PF00271">
    <property type="entry name" value="Helicase_C"/>
    <property type="match status" value="1"/>
</dbReference>
<dbReference type="SMART" id="SM00487">
    <property type="entry name" value="DEXDc"/>
    <property type="match status" value="1"/>
</dbReference>
<keyword evidence="4 6" id="KW-0067">ATP-binding</keyword>
<comment type="caution">
    <text evidence="11">The sequence shown here is derived from an EMBL/GenBank/DDBJ whole genome shotgun (WGS) entry which is preliminary data.</text>
</comment>
<dbReference type="GO" id="GO:0003724">
    <property type="term" value="F:RNA helicase activity"/>
    <property type="evidence" value="ECO:0007669"/>
    <property type="project" value="UniProtKB-EC"/>
</dbReference>
<keyword evidence="3 6" id="KW-0347">Helicase</keyword>
<dbReference type="PANTHER" id="PTHR24031">
    <property type="entry name" value="RNA HELICASE"/>
    <property type="match status" value="1"/>
</dbReference>
<feature type="region of interest" description="Disordered" evidence="8">
    <location>
        <begin position="486"/>
        <end position="544"/>
    </location>
</feature>
<dbReference type="PROSITE" id="PS00039">
    <property type="entry name" value="DEAD_ATP_HELICASE"/>
    <property type="match status" value="1"/>
</dbReference>
<dbReference type="Proteomes" id="UP001301769">
    <property type="component" value="Unassembled WGS sequence"/>
</dbReference>
<keyword evidence="12" id="KW-1185">Reference proteome</keyword>
<dbReference type="SUPFAM" id="SSF52540">
    <property type="entry name" value="P-loop containing nucleoside triphosphate hydrolases"/>
    <property type="match status" value="1"/>
</dbReference>
<dbReference type="EMBL" id="MU858373">
    <property type="protein sequence ID" value="KAK4206637.1"/>
    <property type="molecule type" value="Genomic_DNA"/>
</dbReference>
<evidence type="ECO:0000256" key="5">
    <source>
        <dbReference type="ARBA" id="ARBA00022884"/>
    </source>
</evidence>
<dbReference type="InterPro" id="IPR001650">
    <property type="entry name" value="Helicase_C-like"/>
</dbReference>
<keyword evidence="5 7" id="KW-0694">RNA-binding</keyword>
<sequence length="544" mass="59502">MEGVKSGPKYASLAGRIHPQLLKGLEQMDYTHMTPVQDKVLNLPNLTDDCLVQAKTGTGKTIAFLLPALHNLLTSKKRNPDKVAILVLAPTRELAQQIAQECDRLTSQCQPPIECSFAVGGSGRNQNLKKFLTKTPTVLVATPGRFNDYLSEEAVRQKLDQLTCVVLDEADRMLDAGFLPELIPIFAQLPPKKTGNWQGMCFSATMPAEIHKVLHHVLKPGYATISTLSENDTPTVDAIPQTAIPVGGIEEVIPMLHKVLSCERIDNPSLKAIIFSSTARHAALMYQIFGLTGGAGPGKLPVFQMHSRMSQPARTRTVEEFKATDRGLLFASDVVGRGMDFPEIDLVVQVGLPLDKEQYVHRVGRTGRAGKTGRATMILIPEEMKFVRNNPRFPIKTITFDHPKATAIPSQEIIKAALERVDDDAKNKAYVAFIGFTHALKRVYGLEPRGVVKLANDFAELAMGMDEPPILEASTVGKMGLKGVPGLRISGKAGVPRLEKRPNGRSQPAQRAEPQPAKRTDDGNAGPSNPPPGRQNKKPRWSRN</sequence>
<dbReference type="InterPro" id="IPR000629">
    <property type="entry name" value="RNA-helicase_DEAD-box_CS"/>
</dbReference>
<evidence type="ECO:0000259" key="10">
    <source>
        <dbReference type="PROSITE" id="PS51194"/>
    </source>
</evidence>
<comment type="domain">
    <text evidence="7">The Q motif is unique to and characteristic of the DEAD box family of RNA helicases and controls ATP binding and hydrolysis.</text>
</comment>
<evidence type="ECO:0000256" key="7">
    <source>
        <dbReference type="RuleBase" id="RU365068"/>
    </source>
</evidence>
<dbReference type="InterPro" id="IPR014001">
    <property type="entry name" value="Helicase_ATP-bd"/>
</dbReference>
<dbReference type="PROSITE" id="PS51194">
    <property type="entry name" value="HELICASE_CTER"/>
    <property type="match status" value="1"/>
</dbReference>
<organism evidence="11 12">
    <name type="scientific">Rhypophila decipiens</name>
    <dbReference type="NCBI Taxonomy" id="261697"/>
    <lineage>
        <taxon>Eukaryota</taxon>
        <taxon>Fungi</taxon>
        <taxon>Dikarya</taxon>
        <taxon>Ascomycota</taxon>
        <taxon>Pezizomycotina</taxon>
        <taxon>Sordariomycetes</taxon>
        <taxon>Sordariomycetidae</taxon>
        <taxon>Sordariales</taxon>
        <taxon>Naviculisporaceae</taxon>
        <taxon>Rhypophila</taxon>
    </lineage>
</organism>
<dbReference type="AlphaFoldDB" id="A0AAN6XZQ4"/>
<reference evidence="11" key="2">
    <citation type="submission" date="2023-05" db="EMBL/GenBank/DDBJ databases">
        <authorList>
            <consortium name="Lawrence Berkeley National Laboratory"/>
            <person name="Steindorff A."/>
            <person name="Hensen N."/>
            <person name="Bonometti L."/>
            <person name="Westerberg I."/>
            <person name="Brannstrom I.O."/>
            <person name="Guillou S."/>
            <person name="Cros-Aarteil S."/>
            <person name="Calhoun S."/>
            <person name="Haridas S."/>
            <person name="Kuo A."/>
            <person name="Mondo S."/>
            <person name="Pangilinan J."/>
            <person name="Riley R."/>
            <person name="Labutti K."/>
            <person name="Andreopoulos B."/>
            <person name="Lipzen A."/>
            <person name="Chen C."/>
            <person name="Yanf M."/>
            <person name="Daum C."/>
            <person name="Ng V."/>
            <person name="Clum A."/>
            <person name="Ohm R."/>
            <person name="Martin F."/>
            <person name="Silar P."/>
            <person name="Natvig D."/>
            <person name="Lalanne C."/>
            <person name="Gautier V."/>
            <person name="Ament-Velasquez S.L."/>
            <person name="Kruys A."/>
            <person name="Hutchinson M.I."/>
            <person name="Powell A.J."/>
            <person name="Barry K."/>
            <person name="Miller A.N."/>
            <person name="Grigoriev I.V."/>
            <person name="Debuchy R."/>
            <person name="Gladieux P."/>
            <person name="Thoren M.H."/>
            <person name="Johannesson H."/>
        </authorList>
    </citation>
    <scope>NUCLEOTIDE SEQUENCE</scope>
    <source>
        <strain evidence="11">PSN293</strain>
    </source>
</reference>
<protein>
    <recommendedName>
        <fullName evidence="7">ATP-dependent RNA helicase</fullName>
        <ecNumber evidence="7">3.6.4.13</ecNumber>
    </recommendedName>
</protein>
<dbReference type="EC" id="3.6.4.13" evidence="7"/>
<evidence type="ECO:0000256" key="6">
    <source>
        <dbReference type="RuleBase" id="RU000492"/>
    </source>
</evidence>
<evidence type="ECO:0000256" key="3">
    <source>
        <dbReference type="ARBA" id="ARBA00022806"/>
    </source>
</evidence>
<dbReference type="SMART" id="SM00490">
    <property type="entry name" value="HELICc"/>
    <property type="match status" value="1"/>
</dbReference>
<evidence type="ECO:0000256" key="4">
    <source>
        <dbReference type="ARBA" id="ARBA00022840"/>
    </source>
</evidence>
<dbReference type="GO" id="GO:0003723">
    <property type="term" value="F:RNA binding"/>
    <property type="evidence" value="ECO:0007669"/>
    <property type="project" value="UniProtKB-UniRule"/>
</dbReference>
<evidence type="ECO:0000256" key="1">
    <source>
        <dbReference type="ARBA" id="ARBA00022741"/>
    </source>
</evidence>
<name>A0AAN6XZQ4_9PEZI</name>
<keyword evidence="1 6" id="KW-0547">Nucleotide-binding</keyword>
<dbReference type="GO" id="GO:0005524">
    <property type="term" value="F:ATP binding"/>
    <property type="evidence" value="ECO:0007669"/>
    <property type="project" value="UniProtKB-UniRule"/>
</dbReference>
<gene>
    <name evidence="11" type="ORF">QBC37DRAFT_300396</name>
</gene>
<comment type="catalytic activity">
    <reaction evidence="7">
        <text>ATP + H2O = ADP + phosphate + H(+)</text>
        <dbReference type="Rhea" id="RHEA:13065"/>
        <dbReference type="ChEBI" id="CHEBI:15377"/>
        <dbReference type="ChEBI" id="CHEBI:15378"/>
        <dbReference type="ChEBI" id="CHEBI:30616"/>
        <dbReference type="ChEBI" id="CHEBI:43474"/>
        <dbReference type="ChEBI" id="CHEBI:456216"/>
        <dbReference type="EC" id="3.6.4.13"/>
    </reaction>
</comment>
<evidence type="ECO:0000313" key="11">
    <source>
        <dbReference type="EMBL" id="KAK4206637.1"/>
    </source>
</evidence>
<dbReference type="PROSITE" id="PS51192">
    <property type="entry name" value="HELICASE_ATP_BIND_1"/>
    <property type="match status" value="1"/>
</dbReference>
<reference evidence="11" key="1">
    <citation type="journal article" date="2023" name="Mol. Phylogenet. Evol.">
        <title>Genome-scale phylogeny and comparative genomics of the fungal order Sordariales.</title>
        <authorList>
            <person name="Hensen N."/>
            <person name="Bonometti L."/>
            <person name="Westerberg I."/>
            <person name="Brannstrom I.O."/>
            <person name="Guillou S."/>
            <person name="Cros-Aarteil S."/>
            <person name="Calhoun S."/>
            <person name="Haridas S."/>
            <person name="Kuo A."/>
            <person name="Mondo S."/>
            <person name="Pangilinan J."/>
            <person name="Riley R."/>
            <person name="LaButti K."/>
            <person name="Andreopoulos B."/>
            <person name="Lipzen A."/>
            <person name="Chen C."/>
            <person name="Yan M."/>
            <person name="Daum C."/>
            <person name="Ng V."/>
            <person name="Clum A."/>
            <person name="Steindorff A."/>
            <person name="Ohm R.A."/>
            <person name="Martin F."/>
            <person name="Silar P."/>
            <person name="Natvig D.O."/>
            <person name="Lalanne C."/>
            <person name="Gautier V."/>
            <person name="Ament-Velasquez S.L."/>
            <person name="Kruys A."/>
            <person name="Hutchinson M.I."/>
            <person name="Powell A.J."/>
            <person name="Barry K."/>
            <person name="Miller A.N."/>
            <person name="Grigoriev I.V."/>
            <person name="Debuchy R."/>
            <person name="Gladieux P."/>
            <person name="Hiltunen Thoren M."/>
            <person name="Johannesson H."/>
        </authorList>
    </citation>
    <scope>NUCLEOTIDE SEQUENCE</scope>
    <source>
        <strain evidence="11">PSN293</strain>
    </source>
</reference>
<dbReference type="InterPro" id="IPR027417">
    <property type="entry name" value="P-loop_NTPase"/>
</dbReference>
<proteinExistence type="inferred from homology"/>
<evidence type="ECO:0000256" key="2">
    <source>
        <dbReference type="ARBA" id="ARBA00022801"/>
    </source>
</evidence>
<feature type="compositionally biased region" description="Basic residues" evidence="8">
    <location>
        <begin position="535"/>
        <end position="544"/>
    </location>
</feature>
<feature type="domain" description="Helicase ATP-binding" evidence="9">
    <location>
        <begin position="41"/>
        <end position="224"/>
    </location>
</feature>
<accession>A0AAN6XZQ4</accession>
<dbReference type="InterPro" id="IPR011545">
    <property type="entry name" value="DEAD/DEAH_box_helicase_dom"/>
</dbReference>
<dbReference type="CDD" id="cd18787">
    <property type="entry name" value="SF2_C_DEAD"/>
    <property type="match status" value="1"/>
</dbReference>
<dbReference type="GO" id="GO:0016787">
    <property type="term" value="F:hydrolase activity"/>
    <property type="evidence" value="ECO:0007669"/>
    <property type="project" value="UniProtKB-KW"/>
</dbReference>
<feature type="domain" description="Helicase C-terminal" evidence="10">
    <location>
        <begin position="248"/>
        <end position="414"/>
    </location>
</feature>
<evidence type="ECO:0000313" key="12">
    <source>
        <dbReference type="Proteomes" id="UP001301769"/>
    </source>
</evidence>
<comment type="function">
    <text evidence="7">RNA helicase.</text>
</comment>
<evidence type="ECO:0000256" key="8">
    <source>
        <dbReference type="SAM" id="MobiDB-lite"/>
    </source>
</evidence>